<keyword evidence="3 6" id="KW-1133">Transmembrane helix</keyword>
<feature type="transmembrane region" description="Helical" evidence="6">
    <location>
        <begin position="68"/>
        <end position="87"/>
    </location>
</feature>
<protein>
    <recommendedName>
        <fullName evidence="9">Major facilitator superfamily (MFS) profile domain-containing protein</fullName>
    </recommendedName>
</protein>
<evidence type="ECO:0008006" key="9">
    <source>
        <dbReference type="Google" id="ProtNLM"/>
    </source>
</evidence>
<comment type="caution">
    <text evidence="7">The sequence shown here is derived from an EMBL/GenBank/DDBJ whole genome shotgun (WGS) entry which is preliminary data.</text>
</comment>
<dbReference type="SUPFAM" id="SSF103473">
    <property type="entry name" value="MFS general substrate transporter"/>
    <property type="match status" value="1"/>
</dbReference>
<dbReference type="PANTHER" id="PTHR43826:SF8">
    <property type="entry name" value="MAJOR FACILITATOR SUPERFAMILY (MFS) PROFILE DOMAIN-CONTAINING PROTEIN"/>
    <property type="match status" value="1"/>
</dbReference>
<evidence type="ECO:0000256" key="4">
    <source>
        <dbReference type="ARBA" id="ARBA00023136"/>
    </source>
</evidence>
<feature type="transmembrane region" description="Helical" evidence="6">
    <location>
        <begin position="330"/>
        <end position="351"/>
    </location>
</feature>
<feature type="transmembrane region" description="Helical" evidence="6">
    <location>
        <begin position="157"/>
        <end position="176"/>
    </location>
</feature>
<organism evidence="7 8">
    <name type="scientific">Polarella glacialis</name>
    <name type="common">Dinoflagellate</name>
    <dbReference type="NCBI Taxonomy" id="89957"/>
    <lineage>
        <taxon>Eukaryota</taxon>
        <taxon>Sar</taxon>
        <taxon>Alveolata</taxon>
        <taxon>Dinophyceae</taxon>
        <taxon>Suessiales</taxon>
        <taxon>Suessiaceae</taxon>
        <taxon>Polarella</taxon>
    </lineage>
</organism>
<dbReference type="GO" id="GO:0061513">
    <property type="term" value="F:glucose 6-phosphate:phosphate antiporter activity"/>
    <property type="evidence" value="ECO:0007669"/>
    <property type="project" value="TreeGrafter"/>
</dbReference>
<dbReference type="Gene3D" id="1.20.1250.20">
    <property type="entry name" value="MFS general substrate transporter like domains"/>
    <property type="match status" value="1"/>
</dbReference>
<evidence type="ECO:0000313" key="8">
    <source>
        <dbReference type="Proteomes" id="UP000626109"/>
    </source>
</evidence>
<dbReference type="PANTHER" id="PTHR43826">
    <property type="entry name" value="GLUCOSE-6-PHOSPHATE EXCHANGER SLC37A4"/>
    <property type="match status" value="1"/>
</dbReference>
<keyword evidence="2 6" id="KW-0812">Transmembrane</keyword>
<reference evidence="7" key="1">
    <citation type="submission" date="2021-02" db="EMBL/GenBank/DDBJ databases">
        <authorList>
            <person name="Dougan E. K."/>
            <person name="Rhodes N."/>
            <person name="Thang M."/>
            <person name="Chan C."/>
        </authorList>
    </citation>
    <scope>NUCLEOTIDE SEQUENCE</scope>
</reference>
<dbReference type="InterPro" id="IPR036259">
    <property type="entry name" value="MFS_trans_sf"/>
</dbReference>
<evidence type="ECO:0000313" key="7">
    <source>
        <dbReference type="EMBL" id="CAE8678408.1"/>
    </source>
</evidence>
<dbReference type="EMBL" id="CAJNNW010025685">
    <property type="protein sequence ID" value="CAE8678408.1"/>
    <property type="molecule type" value="Genomic_DNA"/>
</dbReference>
<feature type="transmembrane region" description="Helical" evidence="6">
    <location>
        <begin position="429"/>
        <end position="452"/>
    </location>
</feature>
<feature type="transmembrane region" description="Helical" evidence="6">
    <location>
        <begin position="298"/>
        <end position="323"/>
    </location>
</feature>
<dbReference type="GO" id="GO:0035435">
    <property type="term" value="P:phosphate ion transmembrane transport"/>
    <property type="evidence" value="ECO:0007669"/>
    <property type="project" value="TreeGrafter"/>
</dbReference>
<feature type="transmembrane region" description="Helical" evidence="6">
    <location>
        <begin position="391"/>
        <end position="417"/>
    </location>
</feature>
<gene>
    <name evidence="7" type="ORF">PGLA2088_LOCUS20790</name>
</gene>
<dbReference type="Proteomes" id="UP000626109">
    <property type="component" value="Unassembled WGS sequence"/>
</dbReference>
<feature type="region of interest" description="Disordered" evidence="5">
    <location>
        <begin position="186"/>
        <end position="245"/>
    </location>
</feature>
<feature type="compositionally biased region" description="Low complexity" evidence="5">
    <location>
        <begin position="213"/>
        <end position="243"/>
    </location>
</feature>
<proteinExistence type="predicted"/>
<evidence type="ECO:0000256" key="6">
    <source>
        <dbReference type="SAM" id="Phobius"/>
    </source>
</evidence>
<feature type="transmembrane region" description="Helical" evidence="6">
    <location>
        <begin position="256"/>
        <end position="278"/>
    </location>
</feature>
<dbReference type="AlphaFoldDB" id="A0A813JLX5"/>
<dbReference type="GO" id="GO:0012505">
    <property type="term" value="C:endomembrane system"/>
    <property type="evidence" value="ECO:0007669"/>
    <property type="project" value="UniProtKB-SubCell"/>
</dbReference>
<feature type="non-terminal residue" evidence="7">
    <location>
        <position position="1"/>
    </location>
</feature>
<accession>A0A813JLX5</accession>
<name>A0A813JLX5_POLGL</name>
<sequence>YAPICLPLLSEQFVLSMPFALLAAMREEPDFALSSSALDVVLATGTGLNAVGKIGAGVLIDTIGPRKFLSVSMLLMAIGSCLFGTGSMIVGPAIGFVVLQLCAAGGWLSACKIIEGSFESSQWSSCFAVVGISSRFGSVCSKLGLGALLKFLPWRQVAMVTGLIMLAFWCITMRILPADNPAISKRDRVGSGPEELDVGVAPGNNSNNHKKNSNNSNNSNNNSSNNHNNNNNSNNNHNHNNNNDAKLDRGMRLRAILLNPGMILYSCVAACCYCQTGAFESLSPMLIHDVLHLSPSDVGMSAASFPAGLLMALLVIAPAYAFLELRTSKFLLELLLQSLYLVAVAALLVVLQLATVPLLPVVTCLFMLAFSNGLTYYVTINSFPLTFGEDCATASAVMDVVGLLSSVLFQLAVGGIFSNKGGSSAVEGWVQVMWILTAMSLFELFCTSLLLINPGLTPHIFEKLPPPTRNSEELALTPDHAQIIGSSHDEVDS</sequence>
<evidence type="ECO:0000256" key="5">
    <source>
        <dbReference type="SAM" id="MobiDB-lite"/>
    </source>
</evidence>
<feature type="transmembrane region" description="Helical" evidence="6">
    <location>
        <begin position="357"/>
        <end position="379"/>
    </location>
</feature>
<dbReference type="Gene3D" id="1.20.1720.10">
    <property type="entry name" value="Multidrug resistance protein D"/>
    <property type="match status" value="1"/>
</dbReference>
<dbReference type="GO" id="GO:0016020">
    <property type="term" value="C:membrane"/>
    <property type="evidence" value="ECO:0007669"/>
    <property type="project" value="UniProtKB-ARBA"/>
</dbReference>
<dbReference type="InterPro" id="IPR051337">
    <property type="entry name" value="OPA_Antiporter"/>
</dbReference>
<keyword evidence="4 6" id="KW-0472">Membrane</keyword>
<dbReference type="InterPro" id="IPR011701">
    <property type="entry name" value="MFS"/>
</dbReference>
<comment type="subcellular location">
    <subcellularLocation>
        <location evidence="1">Endomembrane system</location>
        <topology evidence="1">Multi-pass membrane protein</topology>
    </subcellularLocation>
</comment>
<evidence type="ECO:0000256" key="2">
    <source>
        <dbReference type="ARBA" id="ARBA00022692"/>
    </source>
</evidence>
<dbReference type="Pfam" id="PF07690">
    <property type="entry name" value="MFS_1"/>
    <property type="match status" value="1"/>
</dbReference>
<evidence type="ECO:0000256" key="1">
    <source>
        <dbReference type="ARBA" id="ARBA00004127"/>
    </source>
</evidence>
<evidence type="ECO:0000256" key="3">
    <source>
        <dbReference type="ARBA" id="ARBA00022989"/>
    </source>
</evidence>